<proteinExistence type="predicted"/>
<protein>
    <recommendedName>
        <fullName evidence="10">Acyltransferase</fullName>
    </recommendedName>
</protein>
<organism evidence="8 9">
    <name type="scientific">Vitreoscilla massiliensis</name>
    <dbReference type="NCBI Taxonomy" id="1689272"/>
    <lineage>
        <taxon>Bacteria</taxon>
        <taxon>Pseudomonadati</taxon>
        <taxon>Pseudomonadota</taxon>
        <taxon>Betaproteobacteria</taxon>
        <taxon>Neisseriales</taxon>
        <taxon>Neisseriaceae</taxon>
        <taxon>Vitreoscilla</taxon>
    </lineage>
</organism>
<evidence type="ECO:0000256" key="5">
    <source>
        <dbReference type="ARBA" id="ARBA00023136"/>
    </source>
</evidence>
<feature type="transmembrane region" description="Helical" evidence="7">
    <location>
        <begin position="20"/>
        <end position="45"/>
    </location>
</feature>
<dbReference type="RefSeq" id="WP_058356071.1">
    <property type="nucleotide sequence ID" value="NZ_CABKVG010000008.1"/>
</dbReference>
<keyword evidence="4" id="KW-0808">Transferase</keyword>
<accession>A0ABY4E3X6</accession>
<dbReference type="EMBL" id="CP091511">
    <property type="protein sequence ID" value="UOO90028.1"/>
    <property type="molecule type" value="Genomic_DNA"/>
</dbReference>
<evidence type="ECO:0000313" key="8">
    <source>
        <dbReference type="EMBL" id="UOO90028.1"/>
    </source>
</evidence>
<evidence type="ECO:0000256" key="3">
    <source>
        <dbReference type="ARBA" id="ARBA00022519"/>
    </source>
</evidence>
<keyword evidence="7" id="KW-0812">Transmembrane</keyword>
<evidence type="ECO:0000256" key="1">
    <source>
        <dbReference type="ARBA" id="ARBA00004533"/>
    </source>
</evidence>
<evidence type="ECO:0000256" key="6">
    <source>
        <dbReference type="ARBA" id="ARBA00023315"/>
    </source>
</evidence>
<evidence type="ECO:0000256" key="7">
    <source>
        <dbReference type="SAM" id="Phobius"/>
    </source>
</evidence>
<name>A0ABY4E3X6_9NEIS</name>
<keyword evidence="6" id="KW-0012">Acyltransferase</keyword>
<keyword evidence="2" id="KW-1003">Cell membrane</keyword>
<dbReference type="Proteomes" id="UP000832011">
    <property type="component" value="Chromosome"/>
</dbReference>
<dbReference type="PANTHER" id="PTHR30606:SF9">
    <property type="entry name" value="LIPID A BIOSYNTHESIS LAUROYLTRANSFERASE"/>
    <property type="match status" value="1"/>
</dbReference>
<dbReference type="CDD" id="cd07984">
    <property type="entry name" value="LPLAT_LABLAT-like"/>
    <property type="match status" value="1"/>
</dbReference>
<keyword evidence="9" id="KW-1185">Reference proteome</keyword>
<sequence>MAWQDTQEKGNTFWLRLTLLLYKLIGRHLLKLLVAPVVIFWYWLFTPRLRRASRQYLDRVTPYLQAAPAKPLSTYRHLLSFAWVFVDKLAGWLGDVSEDELVLQGHEHFRAHYGKGALIITSHFGNMELLRAIKAGDPQVINVLVYNKHTEHFNRLLKHIDPTALVRLISVDELGIDTAIFLQERLDAGEWLMVAADRTPIQSQRTDVLPFLGHNSAWPQGGWLLASLLKCPVMAVFCYPHQDKQHVDIHLLSERFDFPRSERRQQLRRIMQDYITIVEQHCSLTPYQWFNFYPFWDEQNPDPHTKAAPEHV</sequence>
<keyword evidence="3" id="KW-0997">Cell inner membrane</keyword>
<evidence type="ECO:0000313" key="9">
    <source>
        <dbReference type="Proteomes" id="UP000832011"/>
    </source>
</evidence>
<evidence type="ECO:0008006" key="10">
    <source>
        <dbReference type="Google" id="ProtNLM"/>
    </source>
</evidence>
<dbReference type="Pfam" id="PF03279">
    <property type="entry name" value="Lip_A_acyltrans"/>
    <property type="match status" value="1"/>
</dbReference>
<dbReference type="InterPro" id="IPR004960">
    <property type="entry name" value="LipA_acyltrans"/>
</dbReference>
<comment type="subcellular location">
    <subcellularLocation>
        <location evidence="1">Cell inner membrane</location>
    </subcellularLocation>
</comment>
<keyword evidence="7" id="KW-1133">Transmembrane helix</keyword>
<gene>
    <name evidence="8" type="ORF">LVJ82_03295</name>
</gene>
<evidence type="ECO:0000256" key="4">
    <source>
        <dbReference type="ARBA" id="ARBA00022679"/>
    </source>
</evidence>
<dbReference type="PANTHER" id="PTHR30606">
    <property type="entry name" value="LIPID A BIOSYNTHESIS LAUROYL ACYLTRANSFERASE"/>
    <property type="match status" value="1"/>
</dbReference>
<evidence type="ECO:0000256" key="2">
    <source>
        <dbReference type="ARBA" id="ARBA00022475"/>
    </source>
</evidence>
<keyword evidence="5 7" id="KW-0472">Membrane</keyword>
<reference evidence="8 9" key="1">
    <citation type="journal article" date="2022" name="Res Sq">
        <title>Evolution of multicellular longitudinally dividing oral cavity symbionts (Neisseriaceae).</title>
        <authorList>
            <person name="Nyongesa S."/>
            <person name="Weber P."/>
            <person name="Bernet E."/>
            <person name="Pullido F."/>
            <person name="Nieckarz M."/>
            <person name="Delaby M."/>
            <person name="Nieves C."/>
            <person name="Viehboeck T."/>
            <person name="Krause N."/>
            <person name="Rivera-Millot A."/>
            <person name="Nakamura A."/>
            <person name="Vischer N."/>
            <person name="VanNieuwenhze M."/>
            <person name="Brun Y."/>
            <person name="Cava F."/>
            <person name="Bulgheresi S."/>
            <person name="Veyrier F."/>
        </authorList>
    </citation>
    <scope>NUCLEOTIDE SEQUENCE [LARGE SCALE GENOMIC DNA]</scope>
    <source>
        <strain evidence="8 9">SN4</strain>
    </source>
</reference>